<gene>
    <name evidence="1" type="ORF">D0Z08_13565</name>
</gene>
<dbReference type="RefSeq" id="WP_118925789.1">
    <property type="nucleotide sequence ID" value="NZ_QXGH01000017.1"/>
</dbReference>
<sequence>MAPDAAAIIKAGLALDLDDRAAVARALLASLPESAEDHTAIDSAWATEIARRVDDVLADRVELIDADEHYARLRSELAARPA</sequence>
<keyword evidence="2" id="KW-1185">Reference proteome</keyword>
<accession>A0A417Y1A0</accession>
<evidence type="ECO:0000313" key="2">
    <source>
        <dbReference type="Proteomes" id="UP000283644"/>
    </source>
</evidence>
<dbReference type="Pfam" id="PF09720">
    <property type="entry name" value="Unstab_antitox"/>
    <property type="match status" value="1"/>
</dbReference>
<dbReference type="OrthoDB" id="5125978at2"/>
<dbReference type="AlphaFoldDB" id="A0A417Y1A0"/>
<protein>
    <submittedName>
        <fullName evidence="1">Addiction module protein</fullName>
    </submittedName>
</protein>
<reference evidence="1 2" key="1">
    <citation type="submission" date="2018-09" db="EMBL/GenBank/DDBJ databases">
        <title>Genome sequencing of Nocardioides immobilis CCTCC AB 2017083 for comparison to Nocardioides silvaticus.</title>
        <authorList>
            <person name="Li C."/>
            <person name="Wang G."/>
        </authorList>
    </citation>
    <scope>NUCLEOTIDE SEQUENCE [LARGE SCALE GENOMIC DNA]</scope>
    <source>
        <strain evidence="1 2">CCTCC AB 2017083</strain>
    </source>
</reference>
<dbReference type="InterPro" id="IPR013406">
    <property type="entry name" value="CHP02574_addiction_mod"/>
</dbReference>
<proteinExistence type="predicted"/>
<comment type="caution">
    <text evidence="1">The sequence shown here is derived from an EMBL/GenBank/DDBJ whole genome shotgun (WGS) entry which is preliminary data.</text>
</comment>
<evidence type="ECO:0000313" key="1">
    <source>
        <dbReference type="EMBL" id="RHW26375.1"/>
    </source>
</evidence>
<dbReference type="EMBL" id="QXGH01000017">
    <property type="protein sequence ID" value="RHW26375.1"/>
    <property type="molecule type" value="Genomic_DNA"/>
</dbReference>
<dbReference type="Proteomes" id="UP000283644">
    <property type="component" value="Unassembled WGS sequence"/>
</dbReference>
<name>A0A417Y1A0_9ACTN</name>
<organism evidence="1 2">
    <name type="scientific">Nocardioides immobilis</name>
    <dbReference type="NCBI Taxonomy" id="2049295"/>
    <lineage>
        <taxon>Bacteria</taxon>
        <taxon>Bacillati</taxon>
        <taxon>Actinomycetota</taxon>
        <taxon>Actinomycetes</taxon>
        <taxon>Propionibacteriales</taxon>
        <taxon>Nocardioidaceae</taxon>
        <taxon>Nocardioides</taxon>
    </lineage>
</organism>